<gene>
    <name evidence="1" type="ORF">DSLASN_47950</name>
</gene>
<dbReference type="EMBL" id="AP024488">
    <property type="protein sequence ID" value="BCS99163.1"/>
    <property type="molecule type" value="Genomic_DNA"/>
</dbReference>
<dbReference type="Proteomes" id="UP001320148">
    <property type="component" value="Chromosome"/>
</dbReference>
<reference evidence="1 2" key="1">
    <citation type="submission" date="2021-02" db="EMBL/GenBank/DDBJ databases">
        <title>Complete genome of Desulfoluna sp. strain ASN36.</title>
        <authorList>
            <person name="Takahashi A."/>
            <person name="Kojima H."/>
            <person name="Fukui M."/>
        </authorList>
    </citation>
    <scope>NUCLEOTIDE SEQUENCE [LARGE SCALE GENOMIC DNA]</scope>
    <source>
        <strain evidence="1 2">ASN36</strain>
    </source>
</reference>
<proteinExistence type="predicted"/>
<accession>A0ABM7PPF9</accession>
<keyword evidence="2" id="KW-1185">Reference proteome</keyword>
<name>A0ABM7PPF9_9BACT</name>
<protein>
    <submittedName>
        <fullName evidence="1">Uncharacterized protein</fullName>
    </submittedName>
</protein>
<evidence type="ECO:0000313" key="1">
    <source>
        <dbReference type="EMBL" id="BCS99163.1"/>
    </source>
</evidence>
<evidence type="ECO:0000313" key="2">
    <source>
        <dbReference type="Proteomes" id="UP001320148"/>
    </source>
</evidence>
<sequence length="63" mass="7119">MCHLESWLRMSEVLPPPPERGLEIMQNRAPPGFNRQHKGQLSDSMMAALSLRRMYAGAIQEGP</sequence>
<organism evidence="1 2">
    <name type="scientific">Desulfoluna limicola</name>
    <dbReference type="NCBI Taxonomy" id="2810562"/>
    <lineage>
        <taxon>Bacteria</taxon>
        <taxon>Pseudomonadati</taxon>
        <taxon>Thermodesulfobacteriota</taxon>
        <taxon>Desulfobacteria</taxon>
        <taxon>Desulfobacterales</taxon>
        <taxon>Desulfolunaceae</taxon>
        <taxon>Desulfoluna</taxon>
    </lineage>
</organism>